<dbReference type="KEGG" id="azc:AZC_3563"/>
<evidence type="ECO:0000313" key="4">
    <source>
        <dbReference type="Proteomes" id="UP000000270"/>
    </source>
</evidence>
<keyword evidence="2" id="KW-0812">Transmembrane</keyword>
<sequence length="315" mass="34561">MASGASNFVLEFDPRKIYLISVAAEGEGGDGMIAARHPWLTREGSRGGNADDALEMLRLRCDLAAASFLAKGLLLGQMWRRKDYDPNQPRNPAGMGKESGRWTDTGASGAFREVGDAEDNPYQGMRNGRLFIAIWPSNGGPPLQEPPPVIPPVPPPTSRAAILIARLAAQWALRAATALAAVAIANPVTTALVILGVVAGFWLYDSYGGYITSYLEGPKPLDELQKDAAEDRQGTDVHHIVEQSSVGERGIRKEDVEAPSNKVRISRFKHWEINGYYSRYQDELNASPRNYLKGKTFQEKRDFGLQVLRDNGILK</sequence>
<keyword evidence="2" id="KW-0472">Membrane</keyword>
<keyword evidence="4" id="KW-1185">Reference proteome</keyword>
<reference evidence="4" key="2">
    <citation type="submission" date="2007-04" db="EMBL/GenBank/DDBJ databases">
        <title>Complete genome sequence of the nitrogen-fixing bacterium Azorhizobium caulinodans ORS571.</title>
        <authorList>
            <person name="Lee K.B."/>
            <person name="Backer P.D."/>
            <person name="Aono T."/>
            <person name="Liu C.T."/>
            <person name="Suzuki S."/>
            <person name="Suzuki T."/>
            <person name="Kaneko T."/>
            <person name="Yamada M."/>
            <person name="Tabata S."/>
            <person name="Kupfer D.M."/>
            <person name="Najar F.Z."/>
            <person name="Wiley G.B."/>
            <person name="Roe B."/>
            <person name="Binnewies T."/>
            <person name="Ussery D."/>
            <person name="Vereecke D."/>
            <person name="Gevers D."/>
            <person name="Holsters M."/>
            <person name="Oyaizu H."/>
        </authorList>
    </citation>
    <scope>NUCLEOTIDE SEQUENCE [LARGE SCALE GENOMIC DNA]</scope>
    <source>
        <strain evidence="4">ATCC 43989 / DSM 5975 / JCM 20966 / LMG 6465 / NBRC 14845 / NCIMB 13405 / ORS 571</strain>
    </source>
</reference>
<gene>
    <name evidence="3" type="ordered locus">AZC_3563</name>
</gene>
<evidence type="ECO:0000256" key="1">
    <source>
        <dbReference type="SAM" id="MobiDB-lite"/>
    </source>
</evidence>
<protein>
    <recommendedName>
        <fullName evidence="5">Transmembrane protein</fullName>
    </recommendedName>
</protein>
<reference evidence="3 4" key="3">
    <citation type="journal article" date="2008" name="BMC Genomics">
        <title>The genome of the versatile nitrogen fixer Azorhizobium caulinodans ORS571.</title>
        <authorList>
            <person name="Lee KB."/>
            <person name="Backer P.D."/>
            <person name="Aono T."/>
            <person name="Liu CT."/>
            <person name="Suzuki S."/>
            <person name="Suzuki T."/>
            <person name="Kaneko T."/>
            <person name="Yamada M."/>
            <person name="Tabata S."/>
            <person name="Kupfer D.M."/>
            <person name="Najar F.Z."/>
            <person name="Wiley G.B."/>
            <person name="Roe B."/>
            <person name="Binnewies T.T."/>
            <person name="Ussery D.W."/>
            <person name="D'Haeze W."/>
            <person name="Herder J.D."/>
            <person name="Gevers D."/>
            <person name="Vereecke D."/>
            <person name="Holsters M."/>
            <person name="Oyaizu H."/>
        </authorList>
    </citation>
    <scope>NUCLEOTIDE SEQUENCE [LARGE SCALE GENOMIC DNA]</scope>
    <source>
        <strain evidence="4">ATCC 43989 / DSM 5975 / JCM 20966 / LMG 6465 / NBRC 14845 / NCIMB 13405 / ORS 571</strain>
    </source>
</reference>
<dbReference type="AlphaFoldDB" id="A8IF15"/>
<organism evidence="3 4">
    <name type="scientific">Azorhizobium caulinodans (strain ATCC 43989 / DSM 5975 / JCM 20966 / LMG 6465 / NBRC 14845 / NCIMB 13405 / ORS 571)</name>
    <dbReference type="NCBI Taxonomy" id="438753"/>
    <lineage>
        <taxon>Bacteria</taxon>
        <taxon>Pseudomonadati</taxon>
        <taxon>Pseudomonadota</taxon>
        <taxon>Alphaproteobacteria</taxon>
        <taxon>Hyphomicrobiales</taxon>
        <taxon>Xanthobacteraceae</taxon>
        <taxon>Azorhizobium</taxon>
    </lineage>
</organism>
<dbReference type="EMBL" id="AP009384">
    <property type="protein sequence ID" value="BAF89561.1"/>
    <property type="molecule type" value="Genomic_DNA"/>
</dbReference>
<feature type="region of interest" description="Disordered" evidence="1">
    <location>
        <begin position="84"/>
        <end position="118"/>
    </location>
</feature>
<dbReference type="Proteomes" id="UP000000270">
    <property type="component" value="Chromosome"/>
</dbReference>
<reference evidence="3 4" key="5">
    <citation type="journal article" date="2010" name="Appl. Environ. Microbiol.">
        <title>phrR-like gene praR of Azorhizobium caulinodans ORS571 is essential for symbiosis with Sesbania rostrata and is involved in expression of reb genes.</title>
        <authorList>
            <person name="Akiba N."/>
            <person name="Aono T."/>
            <person name="Toyazaki H."/>
            <person name="Sato S."/>
            <person name="Oyaizu H."/>
        </authorList>
    </citation>
    <scope>NUCLEOTIDE SEQUENCE [LARGE SCALE GENOMIC DNA]</scope>
    <source>
        <strain evidence="4">ATCC 43989 / DSM 5975 / JCM 20966 / LMG 6465 / NBRC 14845 / NCIMB 13405 / ORS 571</strain>
    </source>
</reference>
<dbReference type="eggNOG" id="ENOG50338T7">
    <property type="taxonomic scope" value="Bacteria"/>
</dbReference>
<reference evidence="3 4" key="1">
    <citation type="journal article" date="2007" name="Appl. Environ. Microbiol.">
        <title>Rhizobial factors required for stem nodule maturation and maintenance in Sesbania rostrata-Azorhizobium caulinodans ORS571 symbiosis.</title>
        <authorList>
            <person name="Suzuki S."/>
            <person name="Aono T."/>
            <person name="Lee KB."/>
            <person name="Suzuki T."/>
            <person name="Liu CT."/>
            <person name="Miwa H."/>
            <person name="Wakao S."/>
            <person name="Iki T."/>
            <person name="Oyaizu H."/>
        </authorList>
    </citation>
    <scope>NUCLEOTIDE SEQUENCE [LARGE SCALE GENOMIC DNA]</scope>
    <source>
        <strain evidence="4">ATCC 43989 / DSM 5975 / JCM 20966 / LMG 6465 / NBRC 14845 / NCIMB 13405 / ORS 571</strain>
    </source>
</reference>
<name>A8IF15_AZOC5</name>
<evidence type="ECO:0000313" key="3">
    <source>
        <dbReference type="EMBL" id="BAF89561.1"/>
    </source>
</evidence>
<reference evidence="3 4" key="6">
    <citation type="journal article" date="2011" name="Appl. Environ. Microbiol.">
        <title>Involvement of the azorhizobial chromosome partition gene (parA) in the onset of bacteroid differentiation during Sesbania rostrata stem nodule development.</title>
        <authorList>
            <person name="Liu CT."/>
            <person name="Lee KB."/>
            <person name="Wang YS."/>
            <person name="Peng MH."/>
            <person name="Lee KT."/>
            <person name="Suzuki S."/>
            <person name="Suzuki T."/>
            <person name="Oyaizu H."/>
        </authorList>
    </citation>
    <scope>NUCLEOTIDE SEQUENCE [LARGE SCALE GENOMIC DNA]</scope>
    <source>
        <strain evidence="4">ATCC 43989 / DSM 5975 / JCM 20966 / LMG 6465 / NBRC 14845 / NCIMB 13405 / ORS 571</strain>
    </source>
</reference>
<reference evidence="3 4" key="4">
    <citation type="journal article" date="2009" name="Appl. Environ. Microbiol.">
        <title>Comparative genome-wide transcriptional profiling of Azorhizobium caulinodans ORS571 grown under free-living and symbiotic conditions.</title>
        <authorList>
            <person name="Tsukada S."/>
            <person name="Aono T."/>
            <person name="Akiba N."/>
            <person name="Lee KB."/>
            <person name="Liu CT."/>
            <person name="Toyazaki H."/>
            <person name="Oyaizu H."/>
        </authorList>
    </citation>
    <scope>NUCLEOTIDE SEQUENCE [LARGE SCALE GENOMIC DNA]</scope>
    <source>
        <strain evidence="4">ATCC 43989 / DSM 5975 / JCM 20966 / LMG 6465 / NBRC 14845 / NCIMB 13405 / ORS 571</strain>
    </source>
</reference>
<dbReference type="STRING" id="438753.AZC_3563"/>
<keyword evidence="2" id="KW-1133">Transmembrane helix</keyword>
<proteinExistence type="predicted"/>
<dbReference type="HOGENOM" id="CLU_881794_0_0_5"/>
<accession>A8IF15</accession>
<feature type="transmembrane region" description="Helical" evidence="2">
    <location>
        <begin position="176"/>
        <end position="204"/>
    </location>
</feature>
<evidence type="ECO:0000256" key="2">
    <source>
        <dbReference type="SAM" id="Phobius"/>
    </source>
</evidence>
<evidence type="ECO:0008006" key="5">
    <source>
        <dbReference type="Google" id="ProtNLM"/>
    </source>
</evidence>